<dbReference type="AlphaFoldDB" id="A0A0E9WYJ3"/>
<proteinExistence type="predicted"/>
<dbReference type="EMBL" id="GBXM01013020">
    <property type="protein sequence ID" value="JAH95557.1"/>
    <property type="molecule type" value="Transcribed_RNA"/>
</dbReference>
<sequence>MFCVPKVDIMQRGEKMKGNAHVCSVVFFPSCNNVARKCVCLRRTVFQRHQFI</sequence>
<organism evidence="1">
    <name type="scientific">Anguilla anguilla</name>
    <name type="common">European freshwater eel</name>
    <name type="synonym">Muraena anguilla</name>
    <dbReference type="NCBI Taxonomy" id="7936"/>
    <lineage>
        <taxon>Eukaryota</taxon>
        <taxon>Metazoa</taxon>
        <taxon>Chordata</taxon>
        <taxon>Craniata</taxon>
        <taxon>Vertebrata</taxon>
        <taxon>Euteleostomi</taxon>
        <taxon>Actinopterygii</taxon>
        <taxon>Neopterygii</taxon>
        <taxon>Teleostei</taxon>
        <taxon>Anguilliformes</taxon>
        <taxon>Anguillidae</taxon>
        <taxon>Anguilla</taxon>
    </lineage>
</organism>
<reference evidence="1" key="2">
    <citation type="journal article" date="2015" name="Fish Shellfish Immunol.">
        <title>Early steps in the European eel (Anguilla anguilla)-Vibrio vulnificus interaction in the gills: Role of the RtxA13 toxin.</title>
        <authorList>
            <person name="Callol A."/>
            <person name="Pajuelo D."/>
            <person name="Ebbesson L."/>
            <person name="Teles M."/>
            <person name="MacKenzie S."/>
            <person name="Amaro C."/>
        </authorList>
    </citation>
    <scope>NUCLEOTIDE SEQUENCE</scope>
</reference>
<name>A0A0E9WYJ3_ANGAN</name>
<accession>A0A0E9WYJ3</accession>
<protein>
    <submittedName>
        <fullName evidence="1">Uncharacterized protein</fullName>
    </submittedName>
</protein>
<reference evidence="1" key="1">
    <citation type="submission" date="2014-11" db="EMBL/GenBank/DDBJ databases">
        <authorList>
            <person name="Amaro Gonzalez C."/>
        </authorList>
    </citation>
    <scope>NUCLEOTIDE SEQUENCE</scope>
</reference>
<evidence type="ECO:0000313" key="1">
    <source>
        <dbReference type="EMBL" id="JAH95557.1"/>
    </source>
</evidence>